<proteinExistence type="predicted"/>
<organism evidence="3">
    <name type="scientific">Perkinsus marinus (strain ATCC 50983 / TXsc)</name>
    <dbReference type="NCBI Taxonomy" id="423536"/>
    <lineage>
        <taxon>Eukaryota</taxon>
        <taxon>Sar</taxon>
        <taxon>Alveolata</taxon>
        <taxon>Perkinsozoa</taxon>
        <taxon>Perkinsea</taxon>
        <taxon>Perkinsida</taxon>
        <taxon>Perkinsidae</taxon>
        <taxon>Perkinsus</taxon>
    </lineage>
</organism>
<feature type="region of interest" description="Disordered" evidence="1">
    <location>
        <begin position="1"/>
        <end position="24"/>
    </location>
</feature>
<protein>
    <submittedName>
        <fullName evidence="2">Uncharacterized protein</fullName>
    </submittedName>
</protein>
<accession>C5KDK9</accession>
<keyword evidence="3" id="KW-1185">Reference proteome</keyword>
<evidence type="ECO:0000256" key="1">
    <source>
        <dbReference type="SAM" id="MobiDB-lite"/>
    </source>
</evidence>
<gene>
    <name evidence="2" type="ORF">Pmar_PMAR022248</name>
</gene>
<evidence type="ECO:0000313" key="3">
    <source>
        <dbReference type="Proteomes" id="UP000007800"/>
    </source>
</evidence>
<sequence>MTTSKSSNKTPDREGNGSRVIPMDENTQREFIKNMNNIIQEGLVKLSQLKYSEEKQE</sequence>
<reference evidence="2 3" key="1">
    <citation type="submission" date="2008-07" db="EMBL/GenBank/DDBJ databases">
        <authorList>
            <person name="El-Sayed N."/>
            <person name="Caler E."/>
            <person name="Inman J."/>
            <person name="Amedeo P."/>
            <person name="Hass B."/>
            <person name="Wortman J."/>
        </authorList>
    </citation>
    <scope>NUCLEOTIDE SEQUENCE [LARGE SCALE GENOMIC DNA]</scope>
    <source>
        <strain evidence="3">ATCC 50983 / TXsc</strain>
    </source>
</reference>
<dbReference type="GeneID" id="9062290"/>
<dbReference type="EMBL" id="GG672124">
    <property type="protein sequence ID" value="EER17312.1"/>
    <property type="molecule type" value="Genomic_DNA"/>
</dbReference>
<dbReference type="RefSeq" id="XP_002785516.1">
    <property type="nucleotide sequence ID" value="XM_002785470.1"/>
</dbReference>
<dbReference type="AlphaFoldDB" id="C5KDK9"/>
<evidence type="ECO:0000313" key="2">
    <source>
        <dbReference type="EMBL" id="EER17312.1"/>
    </source>
</evidence>
<name>C5KDK9_PERM5</name>
<dbReference type="InParanoid" id="C5KDK9"/>
<dbReference type="Proteomes" id="UP000007800">
    <property type="component" value="Unassembled WGS sequence"/>
</dbReference>